<feature type="region of interest" description="Disordered" evidence="1">
    <location>
        <begin position="187"/>
        <end position="212"/>
    </location>
</feature>
<reference evidence="2" key="1">
    <citation type="submission" date="2020-05" db="EMBL/GenBank/DDBJ databases">
        <title>Complete genome sequence of Pseudomonas sp. Sm006.</title>
        <authorList>
            <person name="Takeuchi K."/>
            <person name="Someya N."/>
        </authorList>
    </citation>
    <scope>NUCLEOTIDE SEQUENCE</scope>
    <source>
        <strain evidence="2">Sm006</strain>
    </source>
</reference>
<evidence type="ECO:0008006" key="4">
    <source>
        <dbReference type="Google" id="ProtNLM"/>
    </source>
</evidence>
<gene>
    <name evidence="2" type="ORF">PSm6_00370</name>
</gene>
<organism evidence="2 3">
    <name type="scientific">Pseudomonas solani</name>
    <dbReference type="NCBI Taxonomy" id="2731552"/>
    <lineage>
        <taxon>Bacteria</taxon>
        <taxon>Pseudomonadati</taxon>
        <taxon>Pseudomonadota</taxon>
        <taxon>Gammaproteobacteria</taxon>
        <taxon>Pseudomonadales</taxon>
        <taxon>Pseudomonadaceae</taxon>
        <taxon>Pseudomonas</taxon>
    </lineage>
</organism>
<protein>
    <recommendedName>
        <fullName evidence="4">Single-stranded DNA-binding protein</fullName>
    </recommendedName>
</protein>
<evidence type="ECO:0000256" key="1">
    <source>
        <dbReference type="SAM" id="MobiDB-lite"/>
    </source>
</evidence>
<dbReference type="Proteomes" id="UP001064896">
    <property type="component" value="Chromosome"/>
</dbReference>
<evidence type="ECO:0000313" key="3">
    <source>
        <dbReference type="Proteomes" id="UP001064896"/>
    </source>
</evidence>
<dbReference type="RefSeq" id="WP_265169223.1">
    <property type="nucleotide sequence ID" value="NZ_AP023081.1"/>
</dbReference>
<accession>A0ABN6BH62</accession>
<dbReference type="EMBL" id="AP023081">
    <property type="protein sequence ID" value="BCD83630.1"/>
    <property type="molecule type" value="Genomic_DNA"/>
</dbReference>
<name>A0ABN6BH62_9PSED</name>
<evidence type="ECO:0000313" key="2">
    <source>
        <dbReference type="EMBL" id="BCD83630.1"/>
    </source>
</evidence>
<proteinExistence type="predicted"/>
<sequence>MARTYSLNTEAAKEANNGGKRINETGKYSGKIIAAFYEKNQKGTESVNIMFVSESGQECGPLNLYTHNSSGEELAGYKMLNALMACAKVQGLTWQDTPIDLYDYDEQKVVTKTKECAVELQGKRIGLVLQQEEYQKNNGDIGQRMVIAAPFEADTELMAVEILSRISQPQALGNYMAFIAKNPVRRLKNSQASQPAPRQAENPDPYDDDIPF</sequence>
<keyword evidence="3" id="KW-1185">Reference proteome</keyword>